<sequence length="338" mass="36403">MTDRLTRRTLVIGAAAGIGVITTGFGLARQVIKEIHELEPGEYVWQPELSPEGPVAVVVSLDDQRVHVYRNGVRIAVSTCSTGKSGHETPTGVFTILQKDKHHHSSTYNNAPMPNMNRLTWKGIALHAGKLPGYPASHGCVRLPMQFSEKLFSITHIGTPVIIAGGHTDPREVVHPGMILSDTAEHQFEEAVAALEDREVPGFDHEDNPTAPVTILVSSSDSNIIVMKNGHIVAESEATISDPMRPLGNHVYVLAGAHDSSGGLQWHSISHGDVAEDLATADAGAINRIRADTTVVQAIRENWHPGTTLITVDAPAHPDTRSNRDFVVVTTELDGDKA</sequence>
<comment type="similarity">
    <text evidence="2">Belongs to the YkuD family.</text>
</comment>
<dbReference type="GO" id="GO:0005576">
    <property type="term" value="C:extracellular region"/>
    <property type="evidence" value="ECO:0007669"/>
    <property type="project" value="TreeGrafter"/>
</dbReference>
<dbReference type="GO" id="GO:0071972">
    <property type="term" value="F:peptidoglycan L,D-transpeptidase activity"/>
    <property type="evidence" value="ECO:0007669"/>
    <property type="project" value="TreeGrafter"/>
</dbReference>
<dbReference type="PANTHER" id="PTHR30582">
    <property type="entry name" value="L,D-TRANSPEPTIDASE"/>
    <property type="match status" value="1"/>
</dbReference>
<evidence type="ECO:0000256" key="5">
    <source>
        <dbReference type="ARBA" id="ARBA00022984"/>
    </source>
</evidence>
<reference evidence="9" key="1">
    <citation type="submission" date="2021-08" db="EMBL/GenBank/DDBJ databases">
        <title>Hoeflea bacterium WL0058 sp. nov., isolated from the sediment.</title>
        <authorList>
            <person name="Wang L."/>
            <person name="Zhang D."/>
        </authorList>
    </citation>
    <scope>NUCLEOTIDE SEQUENCE</scope>
    <source>
        <strain evidence="9">WL0058</strain>
    </source>
</reference>
<keyword evidence="10" id="KW-1185">Reference proteome</keyword>
<dbReference type="InterPro" id="IPR038063">
    <property type="entry name" value="Transpep_catalytic_dom"/>
</dbReference>
<dbReference type="GO" id="GO:0071555">
    <property type="term" value="P:cell wall organization"/>
    <property type="evidence" value="ECO:0007669"/>
    <property type="project" value="UniProtKB-UniRule"/>
</dbReference>
<feature type="active site" description="Proton donor/acceptor" evidence="7">
    <location>
        <position position="127"/>
    </location>
</feature>
<keyword evidence="3" id="KW-0808">Transferase</keyword>
<name>A0AAE2ZGX3_9HYPH</name>
<keyword evidence="4 7" id="KW-0133">Cell shape</keyword>
<protein>
    <submittedName>
        <fullName evidence="9">L,D-transpeptidase</fullName>
    </submittedName>
</protein>
<dbReference type="InterPro" id="IPR005490">
    <property type="entry name" value="LD_TPept_cat_dom"/>
</dbReference>
<keyword evidence="5 7" id="KW-0573">Peptidoglycan synthesis</keyword>
<dbReference type="SUPFAM" id="SSF141523">
    <property type="entry name" value="L,D-transpeptidase catalytic domain-like"/>
    <property type="match status" value="1"/>
</dbReference>
<evidence type="ECO:0000256" key="6">
    <source>
        <dbReference type="ARBA" id="ARBA00023316"/>
    </source>
</evidence>
<comment type="caution">
    <text evidence="9">The sequence shown here is derived from an EMBL/GenBank/DDBJ whole genome shotgun (WGS) entry which is preliminary data.</text>
</comment>
<dbReference type="RefSeq" id="WP_220226694.1">
    <property type="nucleotide sequence ID" value="NZ_JAICBX010000001.1"/>
</dbReference>
<dbReference type="PROSITE" id="PS52029">
    <property type="entry name" value="LD_TPASE"/>
    <property type="match status" value="1"/>
</dbReference>
<dbReference type="PANTHER" id="PTHR30582:SF2">
    <property type="entry name" value="L,D-TRANSPEPTIDASE YCIB-RELATED"/>
    <property type="match status" value="1"/>
</dbReference>
<dbReference type="EMBL" id="JAICBX010000001">
    <property type="protein sequence ID" value="MBW8635981.1"/>
    <property type="molecule type" value="Genomic_DNA"/>
</dbReference>
<dbReference type="Gene3D" id="2.40.440.10">
    <property type="entry name" value="L,D-transpeptidase catalytic domain-like"/>
    <property type="match status" value="1"/>
</dbReference>
<gene>
    <name evidence="9" type="ORF">K1W69_02195</name>
</gene>
<dbReference type="GO" id="GO:0018104">
    <property type="term" value="P:peptidoglycan-protein cross-linking"/>
    <property type="evidence" value="ECO:0007669"/>
    <property type="project" value="TreeGrafter"/>
</dbReference>
<dbReference type="Proteomes" id="UP001196509">
    <property type="component" value="Unassembled WGS sequence"/>
</dbReference>
<evidence type="ECO:0000259" key="8">
    <source>
        <dbReference type="PROSITE" id="PS52029"/>
    </source>
</evidence>
<accession>A0AAE2ZGX3</accession>
<dbReference type="CDD" id="cd16913">
    <property type="entry name" value="YkuD_like"/>
    <property type="match status" value="1"/>
</dbReference>
<feature type="domain" description="L,D-TPase catalytic" evidence="8">
    <location>
        <begin position="55"/>
        <end position="164"/>
    </location>
</feature>
<dbReference type="Pfam" id="PF03734">
    <property type="entry name" value="YkuD"/>
    <property type="match status" value="1"/>
</dbReference>
<evidence type="ECO:0000256" key="1">
    <source>
        <dbReference type="ARBA" id="ARBA00004752"/>
    </source>
</evidence>
<evidence type="ECO:0000256" key="4">
    <source>
        <dbReference type="ARBA" id="ARBA00022960"/>
    </source>
</evidence>
<dbReference type="NCBIfam" id="NF004785">
    <property type="entry name" value="PRK06132.1-2"/>
    <property type="match status" value="1"/>
</dbReference>
<dbReference type="PIRSF" id="PIRSF029342">
    <property type="entry name" value="UCP029342_ErfK/YbiS/YcfS/YnhG"/>
    <property type="match status" value="1"/>
</dbReference>
<dbReference type="InterPro" id="IPR016915">
    <property type="entry name" value="UCP029342"/>
</dbReference>
<proteinExistence type="inferred from homology"/>
<evidence type="ECO:0000256" key="7">
    <source>
        <dbReference type="PROSITE-ProRule" id="PRU01373"/>
    </source>
</evidence>
<dbReference type="GO" id="GO:0016740">
    <property type="term" value="F:transferase activity"/>
    <property type="evidence" value="ECO:0007669"/>
    <property type="project" value="UniProtKB-KW"/>
</dbReference>
<evidence type="ECO:0000313" key="9">
    <source>
        <dbReference type="EMBL" id="MBW8635981.1"/>
    </source>
</evidence>
<keyword evidence="6 7" id="KW-0961">Cell wall biogenesis/degradation</keyword>
<evidence type="ECO:0000313" key="10">
    <source>
        <dbReference type="Proteomes" id="UP001196509"/>
    </source>
</evidence>
<dbReference type="GO" id="GO:0008360">
    <property type="term" value="P:regulation of cell shape"/>
    <property type="evidence" value="ECO:0007669"/>
    <property type="project" value="UniProtKB-UniRule"/>
</dbReference>
<evidence type="ECO:0000256" key="3">
    <source>
        <dbReference type="ARBA" id="ARBA00022679"/>
    </source>
</evidence>
<dbReference type="InterPro" id="IPR050979">
    <property type="entry name" value="LD-transpeptidase"/>
</dbReference>
<organism evidence="9 10">
    <name type="scientific">Flavimaribacter sediminis</name>
    <dbReference type="NCBI Taxonomy" id="2865987"/>
    <lineage>
        <taxon>Bacteria</taxon>
        <taxon>Pseudomonadati</taxon>
        <taxon>Pseudomonadota</taxon>
        <taxon>Alphaproteobacteria</taxon>
        <taxon>Hyphomicrobiales</taxon>
        <taxon>Rhizobiaceae</taxon>
        <taxon>Flavimaribacter</taxon>
    </lineage>
</organism>
<evidence type="ECO:0000256" key="2">
    <source>
        <dbReference type="ARBA" id="ARBA00005992"/>
    </source>
</evidence>
<feature type="active site" description="Nucleophile" evidence="7">
    <location>
        <position position="140"/>
    </location>
</feature>
<dbReference type="AlphaFoldDB" id="A0AAE2ZGX3"/>
<comment type="pathway">
    <text evidence="1 7">Cell wall biogenesis; peptidoglycan biosynthesis.</text>
</comment>